<keyword evidence="3" id="KW-1185">Reference proteome</keyword>
<protein>
    <submittedName>
        <fullName evidence="2">Nuclear inhibitor of protein phosphatase 1</fullName>
    </submittedName>
</protein>
<dbReference type="Pfam" id="PF00498">
    <property type="entry name" value="FHA"/>
    <property type="match status" value="1"/>
</dbReference>
<dbReference type="SUPFAM" id="SSF49879">
    <property type="entry name" value="SMAD/FHA domain"/>
    <property type="match status" value="1"/>
</dbReference>
<feature type="domain" description="FHA" evidence="1">
    <location>
        <begin position="43"/>
        <end position="95"/>
    </location>
</feature>
<dbReference type="PROSITE" id="PS50006">
    <property type="entry name" value="FHA_DOMAIN"/>
    <property type="match status" value="1"/>
</dbReference>
<dbReference type="Gene3D" id="6.10.250.1290">
    <property type="match status" value="1"/>
</dbReference>
<dbReference type="Gene3D" id="2.60.200.20">
    <property type="match status" value="1"/>
</dbReference>
<dbReference type="InterPro" id="IPR008984">
    <property type="entry name" value="SMAD_FHA_dom_sf"/>
</dbReference>
<dbReference type="CDD" id="cd22674">
    <property type="entry name" value="FHA_PPP1R8"/>
    <property type="match status" value="1"/>
</dbReference>
<sequence>MSGDDQSFKVPSWAGKPTAGLHLDVVKNGSVLQKLLIDEKPCYMFGRAKDVCDFPLPHQSCSRQHAALVYHKHLHRPFLIDLGSTHGTFVGTMRLEANKPTQIPIDTTLSFGASTRTYTLRERPQTVTMVMGEEGGGGEGEGGTLLGLPELDTDVDDLTQYNTAHNRQISMVGIVEAGGDKISRRKYRPNSVTFSDNEEIINPEDIDPTVGKFRN</sequence>
<dbReference type="Proteomes" id="UP001174909">
    <property type="component" value="Unassembled WGS sequence"/>
</dbReference>
<comment type="caution">
    <text evidence="2">The sequence shown here is derived from an EMBL/GenBank/DDBJ whole genome shotgun (WGS) entry which is preliminary data.</text>
</comment>
<feature type="non-terminal residue" evidence="2">
    <location>
        <position position="215"/>
    </location>
</feature>
<dbReference type="SMART" id="SM00240">
    <property type="entry name" value="FHA"/>
    <property type="match status" value="1"/>
</dbReference>
<dbReference type="AlphaFoldDB" id="A0AA35T0D3"/>
<dbReference type="FunFam" id="2.60.200.20:FF:000019">
    <property type="entry name" value="Nuclear inhibitor of protein phosphatase"/>
    <property type="match status" value="1"/>
</dbReference>
<evidence type="ECO:0000313" key="2">
    <source>
        <dbReference type="EMBL" id="CAI8039450.1"/>
    </source>
</evidence>
<accession>A0AA35T0D3</accession>
<name>A0AA35T0D3_GEOBA</name>
<dbReference type="EMBL" id="CASHTH010003041">
    <property type="protein sequence ID" value="CAI8039450.1"/>
    <property type="molecule type" value="Genomic_DNA"/>
</dbReference>
<gene>
    <name evidence="2" type="ORF">GBAR_LOCUS21947</name>
</gene>
<proteinExistence type="predicted"/>
<dbReference type="InterPro" id="IPR050923">
    <property type="entry name" value="Cell_Proc_Reg/RNA_Proc"/>
</dbReference>
<dbReference type="InterPro" id="IPR000253">
    <property type="entry name" value="FHA_dom"/>
</dbReference>
<organism evidence="2 3">
    <name type="scientific">Geodia barretti</name>
    <name type="common">Barrett's horny sponge</name>
    <dbReference type="NCBI Taxonomy" id="519541"/>
    <lineage>
        <taxon>Eukaryota</taxon>
        <taxon>Metazoa</taxon>
        <taxon>Porifera</taxon>
        <taxon>Demospongiae</taxon>
        <taxon>Heteroscleromorpha</taxon>
        <taxon>Tetractinellida</taxon>
        <taxon>Astrophorina</taxon>
        <taxon>Geodiidae</taxon>
        <taxon>Geodia</taxon>
    </lineage>
</organism>
<evidence type="ECO:0000259" key="1">
    <source>
        <dbReference type="PROSITE" id="PS50006"/>
    </source>
</evidence>
<dbReference type="PANTHER" id="PTHR23308">
    <property type="entry name" value="NUCLEAR INHIBITOR OF PROTEIN PHOSPHATASE-1"/>
    <property type="match status" value="1"/>
</dbReference>
<reference evidence="2" key="1">
    <citation type="submission" date="2023-03" db="EMBL/GenBank/DDBJ databases">
        <authorList>
            <person name="Steffen K."/>
            <person name="Cardenas P."/>
        </authorList>
    </citation>
    <scope>NUCLEOTIDE SEQUENCE</scope>
</reference>
<evidence type="ECO:0000313" key="3">
    <source>
        <dbReference type="Proteomes" id="UP001174909"/>
    </source>
</evidence>